<protein>
    <recommendedName>
        <fullName evidence="6">Ankyrin repeat protein</fullName>
    </recommendedName>
</protein>
<dbReference type="PROSITE" id="PS50088">
    <property type="entry name" value="ANK_REPEAT"/>
    <property type="match status" value="1"/>
</dbReference>
<dbReference type="SMART" id="SM00248">
    <property type="entry name" value="ANK"/>
    <property type="match status" value="5"/>
</dbReference>
<evidence type="ECO:0000313" key="5">
    <source>
        <dbReference type="Proteomes" id="UP000664203"/>
    </source>
</evidence>
<feature type="repeat" description="ANK" evidence="3">
    <location>
        <begin position="384"/>
        <end position="416"/>
    </location>
</feature>
<reference evidence="4" key="1">
    <citation type="submission" date="2021-03" db="EMBL/GenBank/DDBJ databases">
        <authorList>
            <person name="Tagirdzhanova G."/>
        </authorList>
    </citation>
    <scope>NUCLEOTIDE SEQUENCE</scope>
</reference>
<dbReference type="OrthoDB" id="7464126at2759"/>
<evidence type="ECO:0000256" key="1">
    <source>
        <dbReference type="ARBA" id="ARBA00022737"/>
    </source>
</evidence>
<keyword evidence="1" id="KW-0677">Repeat</keyword>
<comment type="caution">
    <text evidence="4">The sequence shown here is derived from an EMBL/GenBank/DDBJ whole genome shotgun (WGS) entry which is preliminary data.</text>
</comment>
<keyword evidence="5" id="KW-1185">Reference proteome</keyword>
<dbReference type="Pfam" id="PF12796">
    <property type="entry name" value="Ank_2"/>
    <property type="match status" value="1"/>
</dbReference>
<dbReference type="Proteomes" id="UP000664203">
    <property type="component" value="Unassembled WGS sequence"/>
</dbReference>
<evidence type="ECO:0008006" key="6">
    <source>
        <dbReference type="Google" id="ProtNLM"/>
    </source>
</evidence>
<feature type="non-terminal residue" evidence="4">
    <location>
        <position position="496"/>
    </location>
</feature>
<dbReference type="PANTHER" id="PTHR24198:SF165">
    <property type="entry name" value="ANKYRIN REPEAT-CONTAINING PROTEIN-RELATED"/>
    <property type="match status" value="1"/>
</dbReference>
<dbReference type="EMBL" id="CAJPDR010001173">
    <property type="protein sequence ID" value="CAF9943686.1"/>
    <property type="molecule type" value="Genomic_DNA"/>
</dbReference>
<sequence length="496" mass="54288">MPVPFGFGISDFVAVGQLAWRIYLSCKAAPGVFGTLSRELESLHCVLEEAADTQLSHPLPPRRQARLKTILDGCISVLADLQYIVQKYQSLGTDEKSSWDRLRLGGEDITEIRSRLVFNITLLTAFRSIVIGTTTFEGQSLPKREYGSWQWVVELSGPDGVESPKRSIAPSISDNSFSRSETDTTTLVDVQQAVLSPPPKSKSRPRLASLATGFSSRKKRLISAIDNKNLNKALETLNDESTANVLDQGLLDHALWSAARFPSTPLMGALLTRGANVDAIRDKKTVLWNAVSANNEEAVRFLLSKKVNLNIDHLSLNALPLRAALRSNSMMSLLARNGAPLNAEYQVSSTIRLNILQEAVSQGRESITQILLENGAKVDACSSSHGTALMIALSMGRESIAKLLIQKGANVNSTRPASESCSYTNPVEAAILGRKPSLLELLFRAGAVTDMPQAMRFAQANSDYPLIPSAGSQYGYDYDWTRKFYVVMVMLAQRDL</sequence>
<dbReference type="AlphaFoldDB" id="A0A8H3JA36"/>
<dbReference type="PROSITE" id="PS50297">
    <property type="entry name" value="ANK_REP_REGION"/>
    <property type="match status" value="1"/>
</dbReference>
<evidence type="ECO:0000313" key="4">
    <source>
        <dbReference type="EMBL" id="CAF9943686.1"/>
    </source>
</evidence>
<accession>A0A8H3JA36</accession>
<dbReference type="InterPro" id="IPR002110">
    <property type="entry name" value="Ankyrin_rpt"/>
</dbReference>
<dbReference type="PANTHER" id="PTHR24198">
    <property type="entry name" value="ANKYRIN REPEAT AND PROTEIN KINASE DOMAIN-CONTAINING PROTEIN"/>
    <property type="match status" value="1"/>
</dbReference>
<dbReference type="Gene3D" id="1.25.40.20">
    <property type="entry name" value="Ankyrin repeat-containing domain"/>
    <property type="match status" value="2"/>
</dbReference>
<proteinExistence type="predicted"/>
<keyword evidence="2 3" id="KW-0040">ANK repeat</keyword>
<dbReference type="InterPro" id="IPR036770">
    <property type="entry name" value="Ankyrin_rpt-contain_sf"/>
</dbReference>
<dbReference type="GO" id="GO:0005737">
    <property type="term" value="C:cytoplasm"/>
    <property type="evidence" value="ECO:0007669"/>
    <property type="project" value="TreeGrafter"/>
</dbReference>
<dbReference type="SUPFAM" id="SSF48403">
    <property type="entry name" value="Ankyrin repeat"/>
    <property type="match status" value="1"/>
</dbReference>
<organism evidence="4 5">
    <name type="scientific">Alectoria fallacina</name>
    <dbReference type="NCBI Taxonomy" id="1903189"/>
    <lineage>
        <taxon>Eukaryota</taxon>
        <taxon>Fungi</taxon>
        <taxon>Dikarya</taxon>
        <taxon>Ascomycota</taxon>
        <taxon>Pezizomycotina</taxon>
        <taxon>Lecanoromycetes</taxon>
        <taxon>OSLEUM clade</taxon>
        <taxon>Lecanoromycetidae</taxon>
        <taxon>Lecanorales</taxon>
        <taxon>Lecanorineae</taxon>
        <taxon>Parmeliaceae</taxon>
        <taxon>Alectoria</taxon>
    </lineage>
</organism>
<gene>
    <name evidence="4" type="ORF">ALECFALPRED_000956</name>
</gene>
<evidence type="ECO:0000256" key="3">
    <source>
        <dbReference type="PROSITE-ProRule" id="PRU00023"/>
    </source>
</evidence>
<name>A0A8H3JA36_9LECA</name>
<evidence type="ECO:0000256" key="2">
    <source>
        <dbReference type="ARBA" id="ARBA00023043"/>
    </source>
</evidence>